<evidence type="ECO:0000256" key="1">
    <source>
        <dbReference type="ARBA" id="ARBA00005361"/>
    </source>
</evidence>
<dbReference type="OrthoDB" id="10248487at2759"/>
<dbReference type="PANTHER" id="PTHR21255:SF65">
    <property type="entry name" value="TCTEX1 DOMAIN-CONTAINING PROTEIN 2"/>
    <property type="match status" value="1"/>
</dbReference>
<evidence type="ECO:0000313" key="3">
    <source>
        <dbReference type="Proteomes" id="UP001152320"/>
    </source>
</evidence>
<gene>
    <name evidence="2" type="ORF">HOLleu_14437</name>
</gene>
<dbReference type="Proteomes" id="UP001152320">
    <property type="component" value="Chromosome 6"/>
</dbReference>
<proteinExistence type="inferred from homology"/>
<comment type="caution">
    <text evidence="2">The sequence shown here is derived from an EMBL/GenBank/DDBJ whole genome shotgun (WGS) entry which is preliminary data.</text>
</comment>
<dbReference type="GO" id="GO:0045505">
    <property type="term" value="F:dynein intermediate chain binding"/>
    <property type="evidence" value="ECO:0007669"/>
    <property type="project" value="TreeGrafter"/>
</dbReference>
<name>A0A9Q1C8K8_HOLLE</name>
<dbReference type="GO" id="GO:0007018">
    <property type="term" value="P:microtubule-based movement"/>
    <property type="evidence" value="ECO:0007669"/>
    <property type="project" value="TreeGrafter"/>
</dbReference>
<dbReference type="Gene3D" id="3.30.1140.40">
    <property type="entry name" value="Tctex-1"/>
    <property type="match status" value="1"/>
</dbReference>
<dbReference type="Pfam" id="PF03645">
    <property type="entry name" value="Tctex-1"/>
    <property type="match status" value="1"/>
</dbReference>
<dbReference type="InterPro" id="IPR005334">
    <property type="entry name" value="Tctex-1-like"/>
</dbReference>
<dbReference type="EMBL" id="JAIZAY010000006">
    <property type="protein sequence ID" value="KAJ8040208.1"/>
    <property type="molecule type" value="Genomic_DNA"/>
</dbReference>
<dbReference type="GO" id="GO:0005868">
    <property type="term" value="C:cytoplasmic dynein complex"/>
    <property type="evidence" value="ECO:0007669"/>
    <property type="project" value="TreeGrafter"/>
</dbReference>
<evidence type="ECO:0000313" key="2">
    <source>
        <dbReference type="EMBL" id="KAJ8040208.1"/>
    </source>
</evidence>
<organism evidence="2 3">
    <name type="scientific">Holothuria leucospilota</name>
    <name type="common">Black long sea cucumber</name>
    <name type="synonym">Mertensiothuria leucospilota</name>
    <dbReference type="NCBI Taxonomy" id="206669"/>
    <lineage>
        <taxon>Eukaryota</taxon>
        <taxon>Metazoa</taxon>
        <taxon>Echinodermata</taxon>
        <taxon>Eleutherozoa</taxon>
        <taxon>Echinozoa</taxon>
        <taxon>Holothuroidea</taxon>
        <taxon>Aspidochirotacea</taxon>
        <taxon>Aspidochirotida</taxon>
        <taxon>Holothuriidae</taxon>
        <taxon>Holothuria</taxon>
    </lineage>
</organism>
<dbReference type="AlphaFoldDB" id="A0A9Q1C8K8"/>
<protein>
    <submittedName>
        <fullName evidence="2">Tctex1 domain-containing protein 1-B</fullName>
    </submittedName>
</protein>
<dbReference type="CDD" id="cd21458">
    <property type="entry name" value="DLC-like_TCTEX1D1"/>
    <property type="match status" value="1"/>
</dbReference>
<accession>A0A9Q1C8K8</accession>
<keyword evidence="3" id="KW-1185">Reference proteome</keyword>
<dbReference type="GO" id="GO:0005737">
    <property type="term" value="C:cytoplasm"/>
    <property type="evidence" value="ECO:0007669"/>
    <property type="project" value="TreeGrafter"/>
</dbReference>
<dbReference type="InterPro" id="IPR038586">
    <property type="entry name" value="Tctex-1-like_sf"/>
</dbReference>
<sequence>MIMASERHTTDMARNKAARLLKRHGSASSLMSGSDFGGRYKPPGSIISTVSFMDEPRESRIEPPISFEPTYQLGPDKSFPVAAIQNVMQDVMESRLGNQKYEPEFCKETTKIISEDVKSRVKLMKLGRYKIICLVHIGQLKDQGIHVSSRCLWDAESDTSSSFEYRNSSLFAVATVFGIYHE</sequence>
<dbReference type="PANTHER" id="PTHR21255">
    <property type="entry name" value="T-COMPLEX-ASSOCIATED-TESTIS-EXPRESSED 1/ DYNEIN LIGHT CHAIN"/>
    <property type="match status" value="1"/>
</dbReference>
<comment type="similarity">
    <text evidence="1">Belongs to the dynein light chain Tctex-type family.</text>
</comment>
<reference evidence="2" key="1">
    <citation type="submission" date="2021-10" db="EMBL/GenBank/DDBJ databases">
        <title>Tropical sea cucumber genome reveals ecological adaptation and Cuvierian tubules defense mechanism.</title>
        <authorList>
            <person name="Chen T."/>
        </authorList>
    </citation>
    <scope>NUCLEOTIDE SEQUENCE</scope>
    <source>
        <strain evidence="2">Nanhai2018</strain>
        <tissue evidence="2">Muscle</tissue>
    </source>
</reference>